<evidence type="ECO:0000256" key="5">
    <source>
        <dbReference type="SAM" id="Phobius"/>
    </source>
</evidence>
<dbReference type="InterPro" id="IPR029044">
    <property type="entry name" value="Nucleotide-diphossugar_trans"/>
</dbReference>
<keyword evidence="5" id="KW-1133">Transmembrane helix</keyword>
<accession>K0KI17</accession>
<dbReference type="InParanoid" id="K0KI17"/>
<organism evidence="6 7">
    <name type="scientific">Wickerhamomyces ciferrii (strain ATCC 14091 / BCRC 22168 / CBS 111 / JCM 3599 / NBRC 0793 / NRRL Y-1031 F-60-10)</name>
    <name type="common">Yeast</name>
    <name type="synonym">Pichia ciferrii</name>
    <dbReference type="NCBI Taxonomy" id="1206466"/>
    <lineage>
        <taxon>Eukaryota</taxon>
        <taxon>Fungi</taxon>
        <taxon>Dikarya</taxon>
        <taxon>Ascomycota</taxon>
        <taxon>Saccharomycotina</taxon>
        <taxon>Saccharomycetes</taxon>
        <taxon>Phaffomycetales</taxon>
        <taxon>Wickerhamomycetaceae</taxon>
        <taxon>Wickerhamomyces</taxon>
    </lineage>
</organism>
<dbReference type="EC" id="2.4.1.-" evidence="6"/>
<evidence type="ECO:0000256" key="3">
    <source>
        <dbReference type="ARBA" id="ARBA00022679"/>
    </source>
</evidence>
<proteinExistence type="inferred from homology"/>
<dbReference type="HOGENOM" id="CLU_722000_0_0_1"/>
<evidence type="ECO:0000313" key="6">
    <source>
        <dbReference type="EMBL" id="CCH44850.1"/>
    </source>
</evidence>
<dbReference type="GO" id="GO:0000139">
    <property type="term" value="C:Golgi membrane"/>
    <property type="evidence" value="ECO:0007669"/>
    <property type="project" value="TreeGrafter"/>
</dbReference>
<keyword evidence="5" id="KW-0472">Membrane</keyword>
<keyword evidence="5" id="KW-0812">Transmembrane</keyword>
<feature type="transmembrane region" description="Helical" evidence="5">
    <location>
        <begin position="20"/>
        <end position="39"/>
    </location>
</feature>
<evidence type="ECO:0000256" key="1">
    <source>
        <dbReference type="ARBA" id="ARBA00005664"/>
    </source>
</evidence>
<dbReference type="AlphaFoldDB" id="K0KI17"/>
<gene>
    <name evidence="6" type="ORF">BN7_4419</name>
</gene>
<dbReference type="InterPro" id="IPR008630">
    <property type="entry name" value="Glyco_trans_34"/>
</dbReference>
<dbReference type="GO" id="GO:0016757">
    <property type="term" value="F:glycosyltransferase activity"/>
    <property type="evidence" value="ECO:0007669"/>
    <property type="project" value="UniProtKB-KW"/>
</dbReference>
<evidence type="ECO:0000313" key="7">
    <source>
        <dbReference type="Proteomes" id="UP000009328"/>
    </source>
</evidence>
<dbReference type="PANTHER" id="PTHR31306">
    <property type="entry name" value="ALPHA-1,6-MANNOSYLTRANSFERASE MNN11-RELATED"/>
    <property type="match status" value="1"/>
</dbReference>
<dbReference type="STRING" id="1206466.K0KI17"/>
<dbReference type="PANTHER" id="PTHR31306:SF5">
    <property type="entry name" value="ALPHA-1,6-MANNOSYLTRANSFERASE MNN10-RELATED"/>
    <property type="match status" value="1"/>
</dbReference>
<keyword evidence="3 6" id="KW-0808">Transferase</keyword>
<dbReference type="GO" id="GO:0006487">
    <property type="term" value="P:protein N-linked glycosylation"/>
    <property type="evidence" value="ECO:0007669"/>
    <property type="project" value="TreeGrafter"/>
</dbReference>
<keyword evidence="2 6" id="KW-0328">Glycosyltransferase</keyword>
<feature type="region of interest" description="Disordered" evidence="4">
    <location>
        <begin position="65"/>
        <end position="84"/>
    </location>
</feature>
<sequence>MPQFDKSIQKIKKLVLKNPIISTLITIITIFLCKTYLFTEDSSYLFDLSDGPGTKGWGVTRGGTGNPGFHKDHRQGGLPPTARDQYQDKDGLIYQDYEIESGLSGKTFDKKKKIVIVLGANIEGGVNKWKGANEWSIERSSILNKKHYAQKHGYDLIIKDYTKAKKYSNEFREGWQKFDIIKQTFDQFSENDLWFWYIDLYTLIMEPEISLEKLIFNKIDEIVYRDLQYFNPNSLDLDIPYINYEEPLNLILTQDCGGFNLQSFLIKKTDWSITLLDLLFDPVFYLQNVEIWKNGERNALEYYYNKFGWIRSRVGFLPTKTISALPQGACPNNALDEQFFYNESSRDFLVNMMGCEYNRNCWDEMEFFKKLSKVLHKKWYQIW</sequence>
<evidence type="ECO:0000256" key="2">
    <source>
        <dbReference type="ARBA" id="ARBA00022676"/>
    </source>
</evidence>
<dbReference type="eggNOG" id="KOG4748">
    <property type="taxonomic scope" value="Eukaryota"/>
</dbReference>
<name>K0KI17_WICCF</name>
<keyword evidence="7" id="KW-1185">Reference proteome</keyword>
<dbReference type="Proteomes" id="UP000009328">
    <property type="component" value="Unassembled WGS sequence"/>
</dbReference>
<dbReference type="EMBL" id="CAIF01000157">
    <property type="protein sequence ID" value="CCH44850.1"/>
    <property type="molecule type" value="Genomic_DNA"/>
</dbReference>
<reference evidence="6 7" key="1">
    <citation type="journal article" date="2012" name="Eukaryot. Cell">
        <title>Draft genome sequence of Wickerhamomyces ciferrii NRRL Y-1031 F-60-10.</title>
        <authorList>
            <person name="Schneider J."/>
            <person name="Andrea H."/>
            <person name="Blom J."/>
            <person name="Jaenicke S."/>
            <person name="Ruckert C."/>
            <person name="Schorsch C."/>
            <person name="Szczepanowski R."/>
            <person name="Farwick M."/>
            <person name="Goesmann A."/>
            <person name="Puhler A."/>
            <person name="Schaffer S."/>
            <person name="Tauch A."/>
            <person name="Kohler T."/>
            <person name="Brinkrolf K."/>
        </authorList>
    </citation>
    <scope>NUCLEOTIDE SEQUENCE [LARGE SCALE GENOMIC DNA]</scope>
    <source>
        <strain evidence="7">ATCC 14091 / BCRC 22168 / CBS 111 / JCM 3599 / NBRC 0793 / NRRL Y-1031 F-60-10</strain>
    </source>
</reference>
<dbReference type="Pfam" id="PF05637">
    <property type="entry name" value="Glyco_transf_34"/>
    <property type="match status" value="1"/>
</dbReference>
<evidence type="ECO:0000256" key="4">
    <source>
        <dbReference type="SAM" id="MobiDB-lite"/>
    </source>
</evidence>
<protein>
    <submittedName>
        <fullName evidence="6">Alpha-1,6-mannosyltransferase MNN10</fullName>
        <ecNumber evidence="6">2.4.1.-</ecNumber>
    </submittedName>
</protein>
<comment type="caution">
    <text evidence="6">The sequence shown here is derived from an EMBL/GenBank/DDBJ whole genome shotgun (WGS) entry which is preliminary data.</text>
</comment>
<dbReference type="Gene3D" id="3.90.550.10">
    <property type="entry name" value="Spore Coat Polysaccharide Biosynthesis Protein SpsA, Chain A"/>
    <property type="match status" value="1"/>
</dbReference>
<comment type="similarity">
    <text evidence="1">Belongs to the glycosyltransferase 34 family.</text>
</comment>